<evidence type="ECO:0000313" key="2">
    <source>
        <dbReference type="Proteomes" id="UP000015100"/>
    </source>
</evidence>
<keyword evidence="2" id="KW-1185">Reference proteome</keyword>
<comment type="caution">
    <text evidence="1">The sequence shown here is derived from an EMBL/GenBank/DDBJ whole genome shotgun (WGS) entry which is preliminary data.</text>
</comment>
<dbReference type="Proteomes" id="UP000015100">
    <property type="component" value="Unassembled WGS sequence"/>
</dbReference>
<dbReference type="HOGENOM" id="CLU_1283214_0_0_1"/>
<sequence length="215" mass="24062">MDREASSHLMNSAGAFEYLNDLFGGDSDHLPTEQSSTHEVFVLDNNPEWLIAALERSPLPSAVDTPSSVPVPSPVSIPYLSTSPSRKTSGFEIPISEDIPQTGIKELSDAQFQEDSDLVPMFMLVDELSPLLIPRQQAVMKLLLKRPGKKRTRDPPAGVMVFELPDRSVKRRKQNPPNQEITKRAPRGMTCFLCSMNKTKVSTYRHDLLILYLKV</sequence>
<reference evidence="1 2" key="1">
    <citation type="journal article" date="2013" name="PLoS Genet.">
        <title>Genomic mechanisms accounting for the adaptation to parasitism in nematode-trapping fungi.</title>
        <authorList>
            <person name="Meerupati T."/>
            <person name="Andersson K.M."/>
            <person name="Friman E."/>
            <person name="Kumar D."/>
            <person name="Tunlid A."/>
            <person name="Ahren D."/>
        </authorList>
    </citation>
    <scope>NUCLEOTIDE SEQUENCE [LARGE SCALE GENOMIC DNA]</scope>
    <source>
        <strain evidence="1 2">CBS 200.50</strain>
    </source>
</reference>
<proteinExistence type="predicted"/>
<gene>
    <name evidence="1" type="ORF">H072_10962</name>
</gene>
<dbReference type="EMBL" id="AQGS01001094">
    <property type="protein sequence ID" value="EPS35610.1"/>
    <property type="molecule type" value="Genomic_DNA"/>
</dbReference>
<accession>S7ZXW6</accession>
<organism evidence="1 2">
    <name type="scientific">Dactylellina haptotyla (strain CBS 200.50)</name>
    <name type="common">Nematode-trapping fungus</name>
    <name type="synonym">Monacrosporium haptotylum</name>
    <dbReference type="NCBI Taxonomy" id="1284197"/>
    <lineage>
        <taxon>Eukaryota</taxon>
        <taxon>Fungi</taxon>
        <taxon>Dikarya</taxon>
        <taxon>Ascomycota</taxon>
        <taxon>Pezizomycotina</taxon>
        <taxon>Orbiliomycetes</taxon>
        <taxon>Orbiliales</taxon>
        <taxon>Orbiliaceae</taxon>
        <taxon>Dactylellina</taxon>
    </lineage>
</organism>
<name>S7ZXW6_DACHA</name>
<reference evidence="2" key="2">
    <citation type="submission" date="2013-04" db="EMBL/GenBank/DDBJ databases">
        <title>Genomic mechanisms accounting for the adaptation to parasitism in nematode-trapping fungi.</title>
        <authorList>
            <person name="Ahren D.G."/>
        </authorList>
    </citation>
    <scope>NUCLEOTIDE SEQUENCE [LARGE SCALE GENOMIC DNA]</scope>
    <source>
        <strain evidence="2">CBS 200.50</strain>
    </source>
</reference>
<protein>
    <submittedName>
        <fullName evidence="1">Uncharacterized protein</fullName>
    </submittedName>
</protein>
<evidence type="ECO:0000313" key="1">
    <source>
        <dbReference type="EMBL" id="EPS35610.1"/>
    </source>
</evidence>
<dbReference type="AlphaFoldDB" id="S7ZXW6"/>